<dbReference type="EMBL" id="CP127295">
    <property type="protein sequence ID" value="WIY00384.1"/>
    <property type="molecule type" value="Genomic_DNA"/>
</dbReference>
<proteinExistence type="predicted"/>
<accession>A0A9Y2JN47</accession>
<name>A0A9Y2JN47_9PSEU</name>
<dbReference type="PANTHER" id="PTHR23026">
    <property type="entry name" value="NADPH NITROREDUCTASE"/>
    <property type="match status" value="1"/>
</dbReference>
<dbReference type="InterPro" id="IPR050627">
    <property type="entry name" value="Nitroreductase/BluB"/>
</dbReference>
<dbReference type="PANTHER" id="PTHR23026:SF123">
    <property type="entry name" value="NAD(P)H NITROREDUCTASE RV3131-RELATED"/>
    <property type="match status" value="1"/>
</dbReference>
<reference evidence="1 2" key="1">
    <citation type="submission" date="2023-06" db="EMBL/GenBank/DDBJ databases">
        <authorList>
            <person name="Oyuntsetseg B."/>
            <person name="Kim S.B."/>
        </authorList>
    </citation>
    <scope>NUCLEOTIDE SEQUENCE [LARGE SCALE GENOMIC DNA]</scope>
    <source>
        <strain evidence="1 2">4-36</strain>
    </source>
</reference>
<dbReference type="InterPro" id="IPR000415">
    <property type="entry name" value="Nitroreductase-like"/>
</dbReference>
<dbReference type="SUPFAM" id="SSF55469">
    <property type="entry name" value="FMN-dependent nitroreductase-like"/>
    <property type="match status" value="2"/>
</dbReference>
<dbReference type="Gene3D" id="3.40.109.10">
    <property type="entry name" value="NADH Oxidase"/>
    <property type="match status" value="1"/>
</dbReference>
<dbReference type="RefSeq" id="WP_285996851.1">
    <property type="nucleotide sequence ID" value="NZ_CP127295.1"/>
</dbReference>
<evidence type="ECO:0000313" key="2">
    <source>
        <dbReference type="Proteomes" id="UP001239397"/>
    </source>
</evidence>
<dbReference type="AlphaFoldDB" id="A0A9Y2JN47"/>
<evidence type="ECO:0000313" key="1">
    <source>
        <dbReference type="EMBL" id="WIY00384.1"/>
    </source>
</evidence>
<dbReference type="NCBIfam" id="NF047509">
    <property type="entry name" value="Rv3131_FMN_oxido"/>
    <property type="match status" value="1"/>
</dbReference>
<organism evidence="1 2">
    <name type="scientific">Amycolatopsis mongoliensis</name>
    <dbReference type="NCBI Taxonomy" id="715475"/>
    <lineage>
        <taxon>Bacteria</taxon>
        <taxon>Bacillati</taxon>
        <taxon>Actinomycetota</taxon>
        <taxon>Actinomycetes</taxon>
        <taxon>Pseudonocardiales</taxon>
        <taxon>Pseudonocardiaceae</taxon>
        <taxon>Amycolatopsis</taxon>
    </lineage>
</organism>
<keyword evidence="2" id="KW-1185">Reference proteome</keyword>
<dbReference type="KEGG" id="amog:QRX60_41050"/>
<sequence length="329" mass="35351">MSTVEGRSWTAAETEVLVRSMMRAPSVHNTQPWLLEVAPGELRVRERAEPVLPHHDPDGRDRAASCGAAVANLELAARTLGRSVDLAFLPDERQPDLVARIVVGADEPPTREELLHYGAIARRASHRAPFEGVAVPAPVVRAITGAGGAPGVEARPLRPGREVAVTARLLHFAAESFQADGGYQRELSLWTIRDERSHRHGVGLPAGRVPAGSVPWAGLVRRATELPDAAELEARLAGETLLIFVTADDARLDHVRAGYAMERAWLAAVDLGLAAAVLTQPLHLPAVRSALCDDLGLAGFPQALLRIGYAAEADPLSPRRAVQEVLRDR</sequence>
<protein>
    <submittedName>
        <fullName evidence="1">Nitroreductase</fullName>
    </submittedName>
</protein>
<dbReference type="Proteomes" id="UP001239397">
    <property type="component" value="Chromosome"/>
</dbReference>
<gene>
    <name evidence="1" type="ORF">QRX60_41050</name>
</gene>
<dbReference type="GO" id="GO:0016491">
    <property type="term" value="F:oxidoreductase activity"/>
    <property type="evidence" value="ECO:0007669"/>
    <property type="project" value="InterPro"/>
</dbReference>